<evidence type="ECO:0000313" key="1">
    <source>
        <dbReference type="EMBL" id="OAX32179.1"/>
    </source>
</evidence>
<accession>A0A1B7MHV7</accession>
<organism evidence="1 2">
    <name type="scientific">Rhizopogon vinicolor AM-OR11-026</name>
    <dbReference type="NCBI Taxonomy" id="1314800"/>
    <lineage>
        <taxon>Eukaryota</taxon>
        <taxon>Fungi</taxon>
        <taxon>Dikarya</taxon>
        <taxon>Basidiomycota</taxon>
        <taxon>Agaricomycotina</taxon>
        <taxon>Agaricomycetes</taxon>
        <taxon>Agaricomycetidae</taxon>
        <taxon>Boletales</taxon>
        <taxon>Suillineae</taxon>
        <taxon>Rhizopogonaceae</taxon>
        <taxon>Rhizopogon</taxon>
    </lineage>
</organism>
<dbReference type="Proteomes" id="UP000092154">
    <property type="component" value="Unassembled WGS sequence"/>
</dbReference>
<evidence type="ECO:0000313" key="2">
    <source>
        <dbReference type="Proteomes" id="UP000092154"/>
    </source>
</evidence>
<protein>
    <submittedName>
        <fullName evidence="1">Uncharacterized protein</fullName>
    </submittedName>
</protein>
<sequence>MTSSLAHKLREHLQELTEEMERITDDAFEEVKAVIEEVAMDQSVREKQSVGLEKYASAKAKS</sequence>
<keyword evidence="2" id="KW-1185">Reference proteome</keyword>
<dbReference type="AlphaFoldDB" id="A0A1B7MHV7"/>
<dbReference type="InParanoid" id="A0A1B7MHV7"/>
<gene>
    <name evidence="1" type="ORF">K503DRAFT_805429</name>
</gene>
<reference evidence="1 2" key="1">
    <citation type="submission" date="2016-06" db="EMBL/GenBank/DDBJ databases">
        <title>Comparative genomics of the ectomycorrhizal sister species Rhizopogon vinicolor and Rhizopogon vesiculosus (Basidiomycota: Boletales) reveals a divergence of the mating type B locus.</title>
        <authorList>
            <consortium name="DOE Joint Genome Institute"/>
            <person name="Mujic A.B."/>
            <person name="Kuo A."/>
            <person name="Tritt A."/>
            <person name="Lipzen A."/>
            <person name="Chen C."/>
            <person name="Johnson J."/>
            <person name="Sharma A."/>
            <person name="Barry K."/>
            <person name="Grigoriev I.V."/>
            <person name="Spatafora J.W."/>
        </authorList>
    </citation>
    <scope>NUCLEOTIDE SEQUENCE [LARGE SCALE GENOMIC DNA]</scope>
    <source>
        <strain evidence="1 2">AM-OR11-026</strain>
    </source>
</reference>
<name>A0A1B7MHV7_9AGAM</name>
<proteinExistence type="predicted"/>
<dbReference type="EMBL" id="KV449089">
    <property type="protein sequence ID" value="OAX32179.1"/>
    <property type="molecule type" value="Genomic_DNA"/>
</dbReference>